<evidence type="ECO:0008006" key="3">
    <source>
        <dbReference type="Google" id="ProtNLM"/>
    </source>
</evidence>
<gene>
    <name evidence="1" type="ORF">H9Q80_04775</name>
</gene>
<proteinExistence type="predicted"/>
<evidence type="ECO:0000313" key="2">
    <source>
        <dbReference type="Proteomes" id="UP000515856"/>
    </source>
</evidence>
<dbReference type="InterPro" id="IPR036699">
    <property type="entry name" value="YehR-like_sf"/>
</dbReference>
<accession>A0A7G9GR37</accession>
<evidence type="ECO:0000313" key="1">
    <source>
        <dbReference type="EMBL" id="QNM13269.1"/>
    </source>
</evidence>
<sequence length="159" mass="17659">MKHKQIMAFLFAAVLLTGCGSSSKEVKKETKTCTTEYQGMRMSMKMNAEDDVIKTMDIQYLYSEEMLGFDASKVDKDQLKVMEDTVMTQLGLSGDEEGVKATVKVDGTGMKMDIHVDLMKADSKVLNKFSITGNTKNVKLSETVENAEKGQEGIKFTCK</sequence>
<dbReference type="Proteomes" id="UP000515856">
    <property type="component" value="Chromosome"/>
</dbReference>
<keyword evidence="2" id="KW-1185">Reference proteome</keyword>
<dbReference type="PROSITE" id="PS51257">
    <property type="entry name" value="PROKAR_LIPOPROTEIN"/>
    <property type="match status" value="1"/>
</dbReference>
<dbReference type="KEGG" id="ehn:H9Q80_04775"/>
<dbReference type="Gene3D" id="3.30.1830.10">
    <property type="entry name" value="YehR-like"/>
    <property type="match status" value="1"/>
</dbReference>
<reference evidence="1 2" key="1">
    <citation type="submission" date="2020-08" db="EMBL/GenBank/DDBJ databases">
        <authorList>
            <person name="Liu C."/>
            <person name="Sun Q."/>
        </authorList>
    </citation>
    <scope>NUCLEOTIDE SEQUENCE [LARGE SCALE GENOMIC DNA]</scope>
    <source>
        <strain evidence="1 2">NSJ-61</strain>
    </source>
</reference>
<dbReference type="SUPFAM" id="SSF160704">
    <property type="entry name" value="YehR-like"/>
    <property type="match status" value="1"/>
</dbReference>
<dbReference type="EMBL" id="CP060636">
    <property type="protein sequence ID" value="QNM13269.1"/>
    <property type="molecule type" value="Genomic_DNA"/>
</dbReference>
<protein>
    <recommendedName>
        <fullName evidence="3">DUF1307 domain-containing protein</fullName>
    </recommendedName>
</protein>
<dbReference type="AlphaFoldDB" id="A0A7G9GR37"/>
<organism evidence="1 2">
    <name type="scientific">[Eubacterium] hominis</name>
    <dbReference type="NCBI Taxonomy" id="2764325"/>
    <lineage>
        <taxon>Bacteria</taxon>
        <taxon>Bacillati</taxon>
        <taxon>Bacillota</taxon>
        <taxon>Erysipelotrichia</taxon>
        <taxon>Erysipelotrichales</taxon>
        <taxon>Erysipelotrichaceae</taxon>
        <taxon>Amedibacillus</taxon>
    </lineage>
</organism>
<dbReference type="RefSeq" id="WP_117454336.1">
    <property type="nucleotide sequence ID" value="NZ_CP060636.1"/>
</dbReference>
<name>A0A7G9GR37_9FIRM</name>